<accession>A0AAE4EC60</accession>
<comment type="caution">
    <text evidence="1">The sequence shown here is derived from an EMBL/GenBank/DDBJ whole genome shotgun (WGS) entry which is preliminary data.</text>
</comment>
<proteinExistence type="predicted"/>
<protein>
    <submittedName>
        <fullName evidence="1">Uncharacterized protein</fullName>
    </submittedName>
</protein>
<dbReference type="EMBL" id="JARDRS010000055">
    <property type="protein sequence ID" value="MDS0022265.1"/>
    <property type="molecule type" value="Genomic_DNA"/>
</dbReference>
<evidence type="ECO:0000313" key="1">
    <source>
        <dbReference type="EMBL" id="MDS0022265.1"/>
    </source>
</evidence>
<dbReference type="RefSeq" id="WP_050594995.1">
    <property type="nucleotide sequence ID" value="NZ_BLXH01000042.1"/>
</dbReference>
<reference evidence="1" key="1">
    <citation type="submission" date="2023-02" db="EMBL/GenBank/DDBJ databases">
        <title>NDM-1 &amp; ACT-7 co producing ST 133 Enterobacter.</title>
        <authorList>
            <person name="Halder G."/>
            <person name="Chaudhuri B."/>
            <person name="Dutta S."/>
        </authorList>
    </citation>
    <scope>NUCLEOTIDE SEQUENCE</scope>
    <source>
        <strain evidence="1">PEER 323</strain>
    </source>
</reference>
<evidence type="ECO:0000313" key="2">
    <source>
        <dbReference type="Proteomes" id="UP001182277"/>
    </source>
</evidence>
<dbReference type="AlphaFoldDB" id="A0AAE4EC60"/>
<gene>
    <name evidence="1" type="ORF">PTZ61_26755</name>
</gene>
<name>A0AAE4EC60_9ENTR</name>
<dbReference type="Proteomes" id="UP001182277">
    <property type="component" value="Unassembled WGS sequence"/>
</dbReference>
<organism evidence="1 2">
    <name type="scientific">Enterobacter hormaechei subsp. steigerwaltii</name>
    <dbReference type="NCBI Taxonomy" id="299766"/>
    <lineage>
        <taxon>Bacteria</taxon>
        <taxon>Pseudomonadati</taxon>
        <taxon>Pseudomonadota</taxon>
        <taxon>Gammaproteobacteria</taxon>
        <taxon>Enterobacterales</taxon>
        <taxon>Enterobacteriaceae</taxon>
        <taxon>Enterobacter</taxon>
        <taxon>Enterobacter cloacae complex</taxon>
    </lineage>
</organism>
<sequence length="215" mass="25426">MRSKRIDSSGYLYHWVRANPYIKGEKEINYDVAYKTFLKILRDGFLKPGSAKMTADVESICFTESPEYFSEWDQSRYQPFGFKFVKKRIYEYGGRPVIYGSYEDKKELPPSLKWRFAPHLPMDIKPGWPFGLDYTWEREWRLRTGALDLIDAINVIVPDESFASKLETDVINIISENSAYYWGGSGDARDDEEYRDYFSSIWERVEYPSKFQEIL</sequence>